<dbReference type="PANTHER" id="PTHR43588:SF1">
    <property type="entry name" value="COBALT-PRECORRIN-8 METHYLMUTASE"/>
    <property type="match status" value="1"/>
</dbReference>
<evidence type="ECO:0000256" key="2">
    <source>
        <dbReference type="ARBA" id="ARBA00009774"/>
    </source>
</evidence>
<dbReference type="RefSeq" id="WP_052835689.1">
    <property type="nucleotide sequence ID" value="NZ_CDRZ01000279.1"/>
</dbReference>
<dbReference type="InterPro" id="IPR036588">
    <property type="entry name" value="CobH/CbiC_sf"/>
</dbReference>
<evidence type="ECO:0000256" key="3">
    <source>
        <dbReference type="ARBA" id="ARBA00022573"/>
    </source>
</evidence>
<dbReference type="Gene3D" id="3.40.50.10230">
    <property type="entry name" value="Cobalamin biosynthesis CobH/CbiC, precorrin-8X methylmutase"/>
    <property type="match status" value="1"/>
</dbReference>
<accession>A0A0B7MRI9</accession>
<comment type="similarity">
    <text evidence="2">Belongs to the CobH/CbiC family.</text>
</comment>
<feature type="domain" description="Cobalamin biosynthesis precorrin-8X methylmutase CobH/CbiC" evidence="7">
    <location>
        <begin position="142"/>
        <end position="339"/>
    </location>
</feature>
<dbReference type="Proteomes" id="UP000046155">
    <property type="component" value="Unassembled WGS sequence"/>
</dbReference>
<protein>
    <submittedName>
        <fullName evidence="8">Cobalamin (Vitamin B12) biosynthesis CobH/CbiC, precorrin-8X methylmutase, core</fullName>
        <ecNumber evidence="8">5.4.99.61</ecNumber>
    </submittedName>
</protein>
<dbReference type="InterPro" id="IPR003722">
    <property type="entry name" value="Cbl_synth_CobH/CbiC"/>
</dbReference>
<evidence type="ECO:0000256" key="6">
    <source>
        <dbReference type="ARBA" id="ARBA00023239"/>
    </source>
</evidence>
<dbReference type="PANTHER" id="PTHR43588">
    <property type="entry name" value="COBALT-PRECORRIN-8 METHYLMUTASE"/>
    <property type="match status" value="1"/>
</dbReference>
<keyword evidence="9" id="KW-1185">Reference proteome</keyword>
<evidence type="ECO:0000256" key="4">
    <source>
        <dbReference type="ARBA" id="ARBA00022723"/>
    </source>
</evidence>
<evidence type="ECO:0000313" key="9">
    <source>
        <dbReference type="Proteomes" id="UP000046155"/>
    </source>
</evidence>
<dbReference type="InterPro" id="IPR002762">
    <property type="entry name" value="CbiX-like"/>
</dbReference>
<dbReference type="AlphaFoldDB" id="A0A0B7MRI9"/>
<dbReference type="GO" id="GO:0046872">
    <property type="term" value="F:metal ion binding"/>
    <property type="evidence" value="ECO:0007669"/>
    <property type="project" value="UniProtKB-KW"/>
</dbReference>
<keyword evidence="6" id="KW-0456">Lyase</keyword>
<name>A0A0B7MRI9_9FIRM</name>
<dbReference type="EMBL" id="CDRZ01000279">
    <property type="protein sequence ID" value="CEO90272.1"/>
    <property type="molecule type" value="Genomic_DNA"/>
</dbReference>
<gene>
    <name evidence="8" type="primary">cbiC</name>
    <name evidence="8" type="synonym">cobH</name>
    <name evidence="8" type="ORF">SSCH_790017</name>
</gene>
<keyword evidence="4" id="KW-0479">Metal-binding</keyword>
<evidence type="ECO:0000259" key="7">
    <source>
        <dbReference type="Pfam" id="PF02570"/>
    </source>
</evidence>
<dbReference type="GO" id="GO:0009236">
    <property type="term" value="P:cobalamin biosynthetic process"/>
    <property type="evidence" value="ECO:0007669"/>
    <property type="project" value="UniProtKB-UniPathway"/>
</dbReference>
<dbReference type="GO" id="GO:0016993">
    <property type="term" value="F:precorrin-8X methylmutase activity"/>
    <property type="evidence" value="ECO:0007669"/>
    <property type="project" value="UniProtKB-EC"/>
</dbReference>
<evidence type="ECO:0000256" key="5">
    <source>
        <dbReference type="ARBA" id="ARBA00023235"/>
    </source>
</evidence>
<comment type="pathway">
    <text evidence="1">Cofactor biosynthesis; adenosylcobalamin biosynthesis.</text>
</comment>
<sequence>MKKGVLILGHGSRRQAANEGLKQLTAMVQANLGMQVVPAYFQFARPSLDEGVASFVNDGVKEIIIVPSLLFPGIHLKEDIPEALEKLKQQYGSEVCFHLTPPIGPDPRLAEIIMERVRSAAGPFSQNEPEATAHCIISNPDEITRLSRTRIEDALGEDFFQERFPGPEGEVVRRVVHATGDPDAARLMRFHPQAVASGLTALKNGTKVFTDVQMVMVGINRTALQELGGKAECLIHHPKVREEAKTTGLTRAIVAVRACRESLPGNIVVVGNAPTALEEVINLVEQGVKPALIIGTPVGFVDAAESKARLLGQEVPFITMIGPQGGSAVAVAVVNALLALARGNAGL</sequence>
<dbReference type="Gene3D" id="3.40.50.1400">
    <property type="match status" value="1"/>
</dbReference>
<proteinExistence type="inferred from homology"/>
<evidence type="ECO:0000256" key="1">
    <source>
        <dbReference type="ARBA" id="ARBA00004953"/>
    </source>
</evidence>
<dbReference type="SUPFAM" id="SSF63965">
    <property type="entry name" value="Precorrin-8X methylmutase CbiC/CobH"/>
    <property type="match status" value="1"/>
</dbReference>
<keyword evidence="3" id="KW-0169">Cobalamin biosynthesis</keyword>
<organism evidence="8 9">
    <name type="scientific">Syntrophaceticus schinkii</name>
    <dbReference type="NCBI Taxonomy" id="499207"/>
    <lineage>
        <taxon>Bacteria</taxon>
        <taxon>Bacillati</taxon>
        <taxon>Bacillota</taxon>
        <taxon>Clostridia</taxon>
        <taxon>Thermoanaerobacterales</taxon>
        <taxon>Thermoanaerobacterales Family III. Incertae Sedis</taxon>
        <taxon>Syntrophaceticus</taxon>
    </lineage>
</organism>
<dbReference type="UniPathway" id="UPA00148"/>
<dbReference type="CDD" id="cd03416">
    <property type="entry name" value="CbiX_SirB_N"/>
    <property type="match status" value="1"/>
</dbReference>
<reference evidence="9" key="1">
    <citation type="submission" date="2015-01" db="EMBL/GenBank/DDBJ databases">
        <authorList>
            <person name="Manzoor Shahid"/>
            <person name="Zubair Saima"/>
        </authorList>
    </citation>
    <scope>NUCLEOTIDE SEQUENCE [LARGE SCALE GENOMIC DNA]</scope>
    <source>
        <strain evidence="9">Sp3</strain>
    </source>
</reference>
<dbReference type="SUPFAM" id="SSF53800">
    <property type="entry name" value="Chelatase"/>
    <property type="match status" value="1"/>
</dbReference>
<keyword evidence="5 8" id="KW-0413">Isomerase</keyword>
<dbReference type="Pfam" id="PF01903">
    <property type="entry name" value="CbiX"/>
    <property type="match status" value="1"/>
</dbReference>
<evidence type="ECO:0000313" key="8">
    <source>
        <dbReference type="EMBL" id="CEO90272.1"/>
    </source>
</evidence>
<dbReference type="GO" id="GO:0016829">
    <property type="term" value="F:lyase activity"/>
    <property type="evidence" value="ECO:0007669"/>
    <property type="project" value="UniProtKB-KW"/>
</dbReference>
<dbReference type="EC" id="5.4.99.61" evidence="8"/>
<dbReference type="OrthoDB" id="9780708at2"/>
<dbReference type="Pfam" id="PF02570">
    <property type="entry name" value="CbiC"/>
    <property type="match status" value="1"/>
</dbReference>